<comment type="caution">
    <text evidence="7">Lacks conserved residue(s) required for the propagation of feature annotation.</text>
</comment>
<evidence type="ECO:0000256" key="6">
    <source>
        <dbReference type="ARBA" id="ARBA00022691"/>
    </source>
</evidence>
<keyword evidence="6 7" id="KW-0949">S-adenosyl-L-methionine</keyword>
<comment type="similarity">
    <text evidence="7">Belongs to the class I-like SAM-binding methyltransferase superfamily. gTMT family.</text>
</comment>
<accession>A0A392PNP9</accession>
<keyword evidence="5 7" id="KW-0808">Transferase</keyword>
<comment type="caution">
    <text evidence="8">The sequence shown here is derived from an EMBL/GenBank/DDBJ whole genome shotgun (WGS) entry which is preliminary data.</text>
</comment>
<dbReference type="Gene3D" id="3.40.50.150">
    <property type="entry name" value="Vaccinia Virus protein VP39"/>
    <property type="match status" value="1"/>
</dbReference>
<dbReference type="PROSITE" id="PS51581">
    <property type="entry name" value="SAM_GTMT"/>
    <property type="match status" value="1"/>
</dbReference>
<keyword evidence="4 7" id="KW-0489">Methyltransferase</keyword>
<evidence type="ECO:0000256" key="4">
    <source>
        <dbReference type="ARBA" id="ARBA00022603"/>
    </source>
</evidence>
<dbReference type="InterPro" id="IPR029063">
    <property type="entry name" value="SAM-dependent_MTases_sf"/>
</dbReference>
<proteinExistence type="inferred from homology"/>
<keyword evidence="9" id="KW-1185">Reference proteome</keyword>
<organism evidence="8 9">
    <name type="scientific">Trifolium medium</name>
    <dbReference type="NCBI Taxonomy" id="97028"/>
    <lineage>
        <taxon>Eukaryota</taxon>
        <taxon>Viridiplantae</taxon>
        <taxon>Streptophyta</taxon>
        <taxon>Embryophyta</taxon>
        <taxon>Tracheophyta</taxon>
        <taxon>Spermatophyta</taxon>
        <taxon>Magnoliopsida</taxon>
        <taxon>eudicotyledons</taxon>
        <taxon>Gunneridae</taxon>
        <taxon>Pentapetalae</taxon>
        <taxon>rosids</taxon>
        <taxon>fabids</taxon>
        <taxon>Fabales</taxon>
        <taxon>Fabaceae</taxon>
        <taxon>Papilionoideae</taxon>
        <taxon>50 kb inversion clade</taxon>
        <taxon>NPAAA clade</taxon>
        <taxon>Hologalegina</taxon>
        <taxon>IRL clade</taxon>
        <taxon>Trifolieae</taxon>
        <taxon>Trifolium</taxon>
    </lineage>
</organism>
<evidence type="ECO:0000256" key="5">
    <source>
        <dbReference type="ARBA" id="ARBA00022679"/>
    </source>
</evidence>
<dbReference type="PANTHER" id="PTHR44068:SF11">
    <property type="entry name" value="GERANYL DIPHOSPHATE 2-C-METHYLTRANSFERASE"/>
    <property type="match status" value="1"/>
</dbReference>
<evidence type="ECO:0000313" key="8">
    <source>
        <dbReference type="EMBL" id="MCI12525.1"/>
    </source>
</evidence>
<dbReference type="GO" id="GO:0008168">
    <property type="term" value="F:methyltransferase activity"/>
    <property type="evidence" value="ECO:0007669"/>
    <property type="project" value="UniProtKB-KW"/>
</dbReference>
<reference evidence="8 9" key="1">
    <citation type="journal article" date="2018" name="Front. Plant Sci.">
        <title>Red Clover (Trifolium pratense) and Zigzag Clover (T. medium) - A Picture of Genomic Similarities and Differences.</title>
        <authorList>
            <person name="Dluhosova J."/>
            <person name="Istvanek J."/>
            <person name="Nedelnik J."/>
            <person name="Repkova J."/>
        </authorList>
    </citation>
    <scope>NUCLEOTIDE SEQUENCE [LARGE SCALE GENOMIC DNA]</scope>
    <source>
        <strain evidence="9">cv. 10/8</strain>
        <tissue evidence="8">Leaf</tissue>
    </source>
</reference>
<protein>
    <submittedName>
        <fullName evidence="8">Gamma-tocopherol methyltransferase</fullName>
    </submittedName>
</protein>
<dbReference type="InterPro" id="IPR050447">
    <property type="entry name" value="Erg6_SMT_methyltransf"/>
</dbReference>
<evidence type="ECO:0000256" key="1">
    <source>
        <dbReference type="ARBA" id="ARBA00004913"/>
    </source>
</evidence>
<feature type="non-terminal residue" evidence="8">
    <location>
        <position position="1"/>
    </location>
</feature>
<dbReference type="AlphaFoldDB" id="A0A392PNP9"/>
<comment type="subunit">
    <text evidence="2">Homodimer.</text>
</comment>
<dbReference type="CDD" id="cd02440">
    <property type="entry name" value="AdoMet_MTases"/>
    <property type="match status" value="1"/>
</dbReference>
<dbReference type="GO" id="GO:0032259">
    <property type="term" value="P:methylation"/>
    <property type="evidence" value="ECO:0007669"/>
    <property type="project" value="UniProtKB-UniRule"/>
</dbReference>
<dbReference type="Pfam" id="PF02353">
    <property type="entry name" value="CMAS"/>
    <property type="match status" value="1"/>
</dbReference>
<dbReference type="EMBL" id="LXQA010084519">
    <property type="protein sequence ID" value="MCI12525.1"/>
    <property type="molecule type" value="Genomic_DNA"/>
</dbReference>
<dbReference type="Proteomes" id="UP000265520">
    <property type="component" value="Unassembled WGS sequence"/>
</dbReference>
<evidence type="ECO:0000256" key="7">
    <source>
        <dbReference type="PROSITE-ProRule" id="PRU00914"/>
    </source>
</evidence>
<evidence type="ECO:0000256" key="2">
    <source>
        <dbReference type="ARBA" id="ARBA00011738"/>
    </source>
</evidence>
<keyword evidence="3" id="KW-0017">Alkaloid metabolism</keyword>
<feature type="region of interest" description="SAM motif I" evidence="7">
    <location>
        <begin position="9"/>
        <end position="18"/>
    </location>
</feature>
<dbReference type="InterPro" id="IPR025774">
    <property type="entry name" value="PiNMT-like"/>
</dbReference>
<evidence type="ECO:0000313" key="9">
    <source>
        <dbReference type="Proteomes" id="UP000265520"/>
    </source>
</evidence>
<dbReference type="GO" id="GO:0009820">
    <property type="term" value="P:alkaloid metabolic process"/>
    <property type="evidence" value="ECO:0007669"/>
    <property type="project" value="UniProtKB-KW"/>
</dbReference>
<comment type="pathway">
    <text evidence="1">Alkaloid biosynthesis.</text>
</comment>
<sequence length="73" mass="7794">DPTKWPKTVVDVGCGIGGSSRYLAKKFGASCVGITLSPVQAERANALAASQGLADKVFLSGNFLLYYLFLYTF</sequence>
<dbReference type="PANTHER" id="PTHR44068">
    <property type="entry name" value="ZGC:194242"/>
    <property type="match status" value="1"/>
</dbReference>
<evidence type="ECO:0000256" key="3">
    <source>
        <dbReference type="ARBA" id="ARBA00022589"/>
    </source>
</evidence>
<name>A0A392PNP9_9FABA</name>
<dbReference type="SUPFAM" id="SSF53335">
    <property type="entry name" value="S-adenosyl-L-methionine-dependent methyltransferases"/>
    <property type="match status" value="1"/>
</dbReference>